<proteinExistence type="predicted"/>
<gene>
    <name evidence="1" type="ORF">C7B43_17490</name>
</gene>
<dbReference type="EMBL" id="PXYT01000059">
    <property type="protein sequence ID" value="PSR25191.1"/>
    <property type="molecule type" value="Genomic_DNA"/>
</dbReference>
<sequence length="115" mass="13152">MITNLNTGAIIGTNIVVARSFWQRFRGLMGTSLLNPGEGMLFPHTNSVHMFFMKYPLCVAYLSRDYHVLRHVVLKPWHIGPVVKGAYWVLELPADLHDRVALGDSLRVEDIQYEE</sequence>
<protein>
    <submittedName>
        <fullName evidence="1">DUF192 domain-containing protein</fullName>
    </submittedName>
</protein>
<dbReference type="InterPro" id="IPR003795">
    <property type="entry name" value="DUF192"/>
</dbReference>
<comment type="caution">
    <text evidence="1">The sequence shown here is derived from an EMBL/GenBank/DDBJ whole genome shotgun (WGS) entry which is preliminary data.</text>
</comment>
<dbReference type="Proteomes" id="UP000242699">
    <property type="component" value="Unassembled WGS sequence"/>
</dbReference>
<dbReference type="Gene3D" id="2.60.120.1140">
    <property type="entry name" value="Protein of unknown function DUF192"/>
    <property type="match status" value="1"/>
</dbReference>
<dbReference type="InterPro" id="IPR038695">
    <property type="entry name" value="Saro_0823-like_sf"/>
</dbReference>
<accession>A0A2T2WSH2</accession>
<evidence type="ECO:0000313" key="2">
    <source>
        <dbReference type="Proteomes" id="UP000242699"/>
    </source>
</evidence>
<reference evidence="1 2" key="1">
    <citation type="journal article" date="2014" name="BMC Genomics">
        <title>Comparison of environmental and isolate Sulfobacillus genomes reveals diverse carbon, sulfur, nitrogen, and hydrogen metabolisms.</title>
        <authorList>
            <person name="Justice N.B."/>
            <person name="Norman A."/>
            <person name="Brown C.T."/>
            <person name="Singh A."/>
            <person name="Thomas B.C."/>
            <person name="Banfield J.F."/>
        </authorList>
    </citation>
    <scope>NUCLEOTIDE SEQUENCE [LARGE SCALE GENOMIC DNA]</scope>
    <source>
        <strain evidence="1">AMDSBA1</strain>
    </source>
</reference>
<evidence type="ECO:0000313" key="1">
    <source>
        <dbReference type="EMBL" id="PSR25191.1"/>
    </source>
</evidence>
<dbReference type="Pfam" id="PF02643">
    <property type="entry name" value="DUF192"/>
    <property type="match status" value="1"/>
</dbReference>
<name>A0A2T2WSH2_9FIRM</name>
<dbReference type="AlphaFoldDB" id="A0A2T2WSH2"/>
<organism evidence="1 2">
    <name type="scientific">Sulfobacillus benefaciens</name>
    <dbReference type="NCBI Taxonomy" id="453960"/>
    <lineage>
        <taxon>Bacteria</taxon>
        <taxon>Bacillati</taxon>
        <taxon>Bacillota</taxon>
        <taxon>Clostridia</taxon>
        <taxon>Eubacteriales</taxon>
        <taxon>Clostridiales Family XVII. Incertae Sedis</taxon>
        <taxon>Sulfobacillus</taxon>
    </lineage>
</organism>